<comment type="subcellular location">
    <subcellularLocation>
        <location evidence="5">Cytoplasm</location>
    </subcellularLocation>
</comment>
<dbReference type="PANTHER" id="PTHR23420">
    <property type="entry name" value="ADENOSYLHOMOCYSTEINASE"/>
    <property type="match status" value="1"/>
</dbReference>
<dbReference type="Pfam" id="PF00670">
    <property type="entry name" value="AdoHcyase_NAD"/>
    <property type="match status" value="1"/>
</dbReference>
<dbReference type="GO" id="GO:0004013">
    <property type="term" value="F:adenosylhomocysteinase activity"/>
    <property type="evidence" value="ECO:0007669"/>
    <property type="project" value="UniProtKB-UniRule"/>
</dbReference>
<feature type="binding site" evidence="5 7">
    <location>
        <position position="344"/>
    </location>
    <ligand>
        <name>NAD(+)</name>
        <dbReference type="ChEBI" id="CHEBI:57540"/>
    </ligand>
</feature>
<dbReference type="PROSITE" id="PS00739">
    <property type="entry name" value="ADOHCYASE_2"/>
    <property type="match status" value="1"/>
</dbReference>
<keyword evidence="12" id="KW-1185">Reference proteome</keyword>
<feature type="binding site" evidence="7">
    <location>
        <begin position="220"/>
        <end position="225"/>
    </location>
    <ligand>
        <name>NAD(+)</name>
        <dbReference type="ChEBI" id="CHEBI:57540"/>
    </ligand>
</feature>
<feature type="binding site" evidence="5">
    <location>
        <position position="276"/>
    </location>
    <ligand>
        <name>NAD(+)</name>
        <dbReference type="ChEBI" id="CHEBI:57540"/>
    </ligand>
</feature>
<dbReference type="RefSeq" id="WP_012642295.1">
    <property type="nucleotide sequence ID" value="NC_011959.1"/>
</dbReference>
<dbReference type="SMART" id="SM00997">
    <property type="entry name" value="AdoHcyase_NAD"/>
    <property type="match status" value="1"/>
</dbReference>
<dbReference type="SUPFAM" id="SSF52283">
    <property type="entry name" value="Formate/glycerate dehydrogenase catalytic domain-like"/>
    <property type="match status" value="1"/>
</dbReference>
<dbReference type="FunFam" id="3.40.50.720:FF:000004">
    <property type="entry name" value="Adenosylhomocysteinase"/>
    <property type="match status" value="1"/>
</dbReference>
<comment type="pathway">
    <text evidence="5 8">Amino-acid biosynthesis; L-homocysteine biosynthesis; L-homocysteine from S-adenosyl-L-homocysteine: step 1/1.</text>
</comment>
<dbReference type="SMART" id="SM00996">
    <property type="entry name" value="AdoHcyase"/>
    <property type="match status" value="1"/>
</dbReference>
<dbReference type="InterPro" id="IPR015878">
    <property type="entry name" value="Ado_hCys_hydrolase_NAD-bd"/>
</dbReference>
<keyword evidence="3 5" id="KW-0378">Hydrolase</keyword>
<comment type="catalytic activity">
    <reaction evidence="5 8">
        <text>S-adenosyl-L-homocysteine + H2O = L-homocysteine + adenosine</text>
        <dbReference type="Rhea" id="RHEA:21708"/>
        <dbReference type="ChEBI" id="CHEBI:15377"/>
        <dbReference type="ChEBI" id="CHEBI:16335"/>
        <dbReference type="ChEBI" id="CHEBI:57856"/>
        <dbReference type="ChEBI" id="CHEBI:58199"/>
        <dbReference type="EC" id="3.13.2.1"/>
    </reaction>
</comment>
<dbReference type="InterPro" id="IPR020082">
    <property type="entry name" value="S-Ado-L-homoCys_hydrolase_CS"/>
</dbReference>
<feature type="domain" description="S-adenosyl-L-homocysteine hydrolase NAD binding" evidence="10">
    <location>
        <begin position="189"/>
        <end position="350"/>
    </location>
</feature>
<evidence type="ECO:0000256" key="6">
    <source>
        <dbReference type="PIRSR" id="PIRSR001109-1"/>
    </source>
</evidence>
<dbReference type="Pfam" id="PF05221">
    <property type="entry name" value="AdoHcyase"/>
    <property type="match status" value="2"/>
</dbReference>
<evidence type="ECO:0000313" key="11">
    <source>
        <dbReference type="EMBL" id="ACM04762.1"/>
    </source>
</evidence>
<dbReference type="PIRSF" id="PIRSF001109">
    <property type="entry name" value="Ad_hcy_hydrolase"/>
    <property type="match status" value="1"/>
</dbReference>
<dbReference type="GO" id="GO:0071269">
    <property type="term" value="P:L-homocysteine biosynthetic process"/>
    <property type="evidence" value="ECO:0007669"/>
    <property type="project" value="UniProtKB-UniRule"/>
</dbReference>
<feature type="binding site" evidence="5">
    <location>
        <begin position="218"/>
        <end position="223"/>
    </location>
    <ligand>
        <name>NAD(+)</name>
        <dbReference type="ChEBI" id="CHEBI:57540"/>
    </ligand>
</feature>
<evidence type="ECO:0000256" key="1">
    <source>
        <dbReference type="ARBA" id="ARBA00007122"/>
    </source>
</evidence>
<feature type="binding site" evidence="5 6">
    <location>
        <position position="154"/>
    </location>
    <ligand>
        <name>substrate</name>
    </ligand>
</feature>
<gene>
    <name evidence="5 11" type="primary">ahcY</name>
    <name evidence="11" type="ordered locus">trd_0918</name>
</gene>
<dbReference type="UniPathway" id="UPA00314">
    <property type="reaction ID" value="UER00076"/>
</dbReference>
<dbReference type="SUPFAM" id="SSF51735">
    <property type="entry name" value="NAD(P)-binding Rossmann-fold domains"/>
    <property type="match status" value="1"/>
</dbReference>
<dbReference type="HOGENOM" id="CLU_025194_0_2_0"/>
<dbReference type="NCBIfam" id="TIGR00936">
    <property type="entry name" value="ahcY"/>
    <property type="match status" value="1"/>
</dbReference>
<comment type="similarity">
    <text evidence="1 5 9">Belongs to the adenosylhomocysteinase family.</text>
</comment>
<feature type="binding site" evidence="5 7">
    <location>
        <position position="241"/>
    </location>
    <ligand>
        <name>NAD(+)</name>
        <dbReference type="ChEBI" id="CHEBI:57540"/>
    </ligand>
</feature>
<feature type="binding site" evidence="5 7">
    <location>
        <begin position="155"/>
        <end position="157"/>
    </location>
    <ligand>
        <name>NAD(+)</name>
        <dbReference type="ChEBI" id="CHEBI:57540"/>
    </ligand>
</feature>
<dbReference type="GO" id="GO:0006730">
    <property type="term" value="P:one-carbon metabolic process"/>
    <property type="evidence" value="ECO:0007669"/>
    <property type="project" value="UniProtKB-UniRule"/>
</dbReference>
<feature type="binding site" evidence="5 6">
    <location>
        <position position="58"/>
    </location>
    <ligand>
        <name>substrate</name>
    </ligand>
</feature>
<dbReference type="Proteomes" id="UP000000447">
    <property type="component" value="Chromosome"/>
</dbReference>
<feature type="binding site" evidence="5 6">
    <location>
        <position position="129"/>
    </location>
    <ligand>
        <name>substrate</name>
    </ligand>
</feature>
<dbReference type="KEGG" id="tro:trd_0918"/>
<evidence type="ECO:0000256" key="7">
    <source>
        <dbReference type="PIRSR" id="PIRSR001109-2"/>
    </source>
</evidence>
<proteinExistence type="inferred from homology"/>
<feature type="binding site" evidence="5 6">
    <location>
        <position position="188"/>
    </location>
    <ligand>
        <name>substrate</name>
    </ligand>
</feature>
<evidence type="ECO:0000259" key="10">
    <source>
        <dbReference type="SMART" id="SM00997"/>
    </source>
</evidence>
<dbReference type="Gene3D" id="3.40.50.720">
    <property type="entry name" value="NAD(P)-binding Rossmann-like Domain"/>
    <property type="match status" value="1"/>
</dbReference>
<organism evidence="11 12">
    <name type="scientific">Thermomicrobium roseum (strain ATCC 27502 / DSM 5159 / P-2)</name>
    <dbReference type="NCBI Taxonomy" id="309801"/>
    <lineage>
        <taxon>Bacteria</taxon>
        <taxon>Pseudomonadati</taxon>
        <taxon>Thermomicrobiota</taxon>
        <taxon>Thermomicrobia</taxon>
        <taxon>Thermomicrobiales</taxon>
        <taxon>Thermomicrobiaceae</taxon>
        <taxon>Thermomicrobium</taxon>
    </lineage>
</organism>
<dbReference type="HAMAP" id="MF_00563">
    <property type="entry name" value="AdoHcyase"/>
    <property type="match status" value="1"/>
</dbReference>
<reference evidence="11 12" key="1">
    <citation type="journal article" date="2009" name="PLoS ONE">
        <title>Complete genome sequence of the aerobic CO-oxidizing thermophile Thermomicrobium roseum.</title>
        <authorList>
            <person name="Wu D."/>
            <person name="Raymond J."/>
            <person name="Wu M."/>
            <person name="Chatterji S."/>
            <person name="Ren Q."/>
            <person name="Graham J.E."/>
            <person name="Bryant D.A."/>
            <person name="Robb F."/>
            <person name="Colman A."/>
            <person name="Tallon L.J."/>
            <person name="Badger J.H."/>
            <person name="Madupu R."/>
            <person name="Ward N.L."/>
            <person name="Eisen J.A."/>
        </authorList>
    </citation>
    <scope>NUCLEOTIDE SEQUENCE [LARGE SCALE GENOMIC DNA]</scope>
    <source>
        <strain evidence="12">ATCC 27502 / DSM 5159 / P-2</strain>
    </source>
</reference>
<evidence type="ECO:0000256" key="9">
    <source>
        <dbReference type="RuleBase" id="RU004166"/>
    </source>
</evidence>
<evidence type="ECO:0000256" key="5">
    <source>
        <dbReference type="HAMAP-Rule" id="MF_00563"/>
    </source>
</evidence>
<accession>B9KZS4</accession>
<protein>
    <recommendedName>
        <fullName evidence="5">Adenosylhomocysteinase</fullName>
        <ecNumber evidence="5">3.13.2.1</ecNumber>
    </recommendedName>
    <alternativeName>
        <fullName evidence="5">S-adenosyl-L-homocysteine hydrolase</fullName>
        <shortName evidence="5">AdoHcyase</shortName>
    </alternativeName>
</protein>
<dbReference type="GO" id="GO:0005829">
    <property type="term" value="C:cytosol"/>
    <property type="evidence" value="ECO:0007669"/>
    <property type="project" value="TreeGrafter"/>
</dbReference>
<keyword evidence="2 5" id="KW-0554">One-carbon metabolism</keyword>
<feature type="binding site" evidence="7">
    <location>
        <position position="351"/>
    </location>
    <ligand>
        <name>NAD(+)</name>
        <dbReference type="ChEBI" id="CHEBI:57540"/>
    </ligand>
</feature>
<dbReference type="Gene3D" id="3.40.50.1480">
    <property type="entry name" value="Adenosylhomocysteinase-like"/>
    <property type="match status" value="1"/>
</dbReference>
<feature type="binding site" evidence="5">
    <location>
        <position position="189"/>
    </location>
    <ligand>
        <name>NAD(+)</name>
        <dbReference type="ChEBI" id="CHEBI:57540"/>
    </ligand>
</feature>
<dbReference type="InterPro" id="IPR042172">
    <property type="entry name" value="Adenosylhomocyst_ase-like_sf"/>
</dbReference>
<dbReference type="InterPro" id="IPR036291">
    <property type="entry name" value="NAD(P)-bd_dom_sf"/>
</dbReference>
<evidence type="ECO:0000256" key="2">
    <source>
        <dbReference type="ARBA" id="ARBA00022563"/>
    </source>
</evidence>
<dbReference type="PROSITE" id="PS00738">
    <property type="entry name" value="ADOHCYASE_1"/>
    <property type="match status" value="1"/>
</dbReference>
<keyword evidence="4 5" id="KW-0520">NAD</keyword>
<evidence type="ECO:0000256" key="8">
    <source>
        <dbReference type="RuleBase" id="RU000548"/>
    </source>
</evidence>
<comment type="cofactor">
    <cofactor evidence="5 7 8">
        <name>NAD(+)</name>
        <dbReference type="ChEBI" id="CHEBI:57540"/>
    </cofactor>
    <text evidence="5 7 8">Binds 1 NAD(+) per subunit.</text>
</comment>
<comment type="function">
    <text evidence="5">May play a key role in the regulation of the intracellular concentration of adenosylhomocysteine.</text>
</comment>
<dbReference type="CDD" id="cd00401">
    <property type="entry name" value="SAHH"/>
    <property type="match status" value="1"/>
</dbReference>
<evidence type="ECO:0000256" key="4">
    <source>
        <dbReference type="ARBA" id="ARBA00023027"/>
    </source>
</evidence>
<dbReference type="EMBL" id="CP001275">
    <property type="protein sequence ID" value="ACM04762.1"/>
    <property type="molecule type" value="Genomic_DNA"/>
</dbReference>
<dbReference type="InterPro" id="IPR000043">
    <property type="entry name" value="Adenosylhomocysteinase-like"/>
</dbReference>
<dbReference type="NCBIfam" id="NF004005">
    <property type="entry name" value="PRK05476.2-3"/>
    <property type="match status" value="1"/>
</dbReference>
<dbReference type="AlphaFoldDB" id="B9KZS4"/>
<name>B9KZS4_THERP</name>
<dbReference type="eggNOG" id="COG0499">
    <property type="taxonomic scope" value="Bacteria"/>
</dbReference>
<dbReference type="STRING" id="309801.trd_0918"/>
<dbReference type="PANTHER" id="PTHR23420:SF0">
    <property type="entry name" value="ADENOSYLHOMOCYSTEINASE"/>
    <property type="match status" value="1"/>
</dbReference>
<sequence length="422" mass="46400">MNGRVIPYDIADLTLAEQGRKRIAWAAREMPVLRLLRERFERERPLEGLRIVACVHVTTETANLAYALRAAGATPVICASNPLSTQDDVAAALVADGFHVYARRGEDAETYYRHINWALDHEPHLIIDDGADVVTTVHRDRRDVLQTVIGSTEETTTGVIRLRALARDDLLAFPAIAVNDAMTKHLFDNRYGTGQSTIDAILRATNLLLAGKTVVVAGYGWCGRGIALRARGMGAHVIVTEVDPVRALEAVMDGYRVLPMREAARVGDLFVTATGNLHVIDREHFLVMKNGAIVCNAGHFNVEINLEALAEMAVERIVHRPFVEEYVLPDGRAIVVLAEGRLVNLAVAEGHPASVMDMSFANQALACVYLAQRGRQLPADVYPVPAEIDREIAQLKLESMGIAIDRLTPEQEAYLVSWQHGT</sequence>
<dbReference type="EC" id="3.13.2.1" evidence="5"/>
<feature type="binding site" evidence="5 7">
    <location>
        <begin position="297"/>
        <end position="299"/>
    </location>
    <ligand>
        <name>NAD(+)</name>
        <dbReference type="ChEBI" id="CHEBI:57540"/>
    </ligand>
</feature>
<dbReference type="GO" id="GO:0033353">
    <property type="term" value="P:S-adenosylmethionine cycle"/>
    <property type="evidence" value="ECO:0007669"/>
    <property type="project" value="TreeGrafter"/>
</dbReference>
<evidence type="ECO:0000313" key="12">
    <source>
        <dbReference type="Proteomes" id="UP000000447"/>
    </source>
</evidence>
<keyword evidence="5" id="KW-0963">Cytoplasm</keyword>
<feature type="binding site" evidence="5 6">
    <location>
        <position position="184"/>
    </location>
    <ligand>
        <name>substrate</name>
    </ligand>
</feature>
<evidence type="ECO:0000256" key="3">
    <source>
        <dbReference type="ARBA" id="ARBA00022801"/>
    </source>
</evidence>